<dbReference type="EMBL" id="LR586016">
    <property type="protein sequence ID" value="VIP05033.1"/>
    <property type="molecule type" value="Genomic_DNA"/>
</dbReference>
<gene>
    <name evidence="3" type="ORF">GMBLW1_41600</name>
</gene>
<dbReference type="Proteomes" id="UP000464378">
    <property type="component" value="Chromosome"/>
</dbReference>
<dbReference type="Pfam" id="PF07596">
    <property type="entry name" value="SBP_bac_10"/>
    <property type="match status" value="1"/>
</dbReference>
<accession>A0A6C2YV41</accession>
<dbReference type="InterPro" id="IPR027558">
    <property type="entry name" value="Pre_pil_HX9DG_C"/>
</dbReference>
<dbReference type="EMBL" id="LR593887">
    <property type="protein sequence ID" value="VTS07422.1"/>
    <property type="molecule type" value="Genomic_DNA"/>
</dbReference>
<organism evidence="3">
    <name type="scientific">Tuwongella immobilis</name>
    <dbReference type="NCBI Taxonomy" id="692036"/>
    <lineage>
        <taxon>Bacteria</taxon>
        <taxon>Pseudomonadati</taxon>
        <taxon>Planctomycetota</taxon>
        <taxon>Planctomycetia</taxon>
        <taxon>Gemmatales</taxon>
        <taxon>Gemmataceae</taxon>
        <taxon>Tuwongella</taxon>
    </lineage>
</organism>
<evidence type="ECO:0000313" key="4">
    <source>
        <dbReference type="Proteomes" id="UP000464378"/>
    </source>
</evidence>
<dbReference type="InterPro" id="IPR045584">
    <property type="entry name" value="Pilin-like"/>
</dbReference>
<dbReference type="NCBIfam" id="TIGR04294">
    <property type="entry name" value="pre_pil_HX9DG"/>
    <property type="match status" value="1"/>
</dbReference>
<dbReference type="RefSeq" id="WP_162660041.1">
    <property type="nucleotide sequence ID" value="NZ_LR593887.1"/>
</dbReference>
<proteinExistence type="predicted"/>
<dbReference type="Pfam" id="PF07963">
    <property type="entry name" value="N_methyl"/>
    <property type="match status" value="1"/>
</dbReference>
<name>A0A6C2YV41_9BACT</name>
<evidence type="ECO:0000259" key="2">
    <source>
        <dbReference type="Pfam" id="PF07596"/>
    </source>
</evidence>
<reference evidence="3" key="1">
    <citation type="submission" date="2019-04" db="EMBL/GenBank/DDBJ databases">
        <authorList>
            <consortium name="Science for Life Laboratories"/>
        </authorList>
    </citation>
    <scope>NUCLEOTIDE SEQUENCE</scope>
    <source>
        <strain evidence="3">MBLW1</strain>
    </source>
</reference>
<keyword evidence="1" id="KW-0472">Membrane</keyword>
<dbReference type="Gene3D" id="3.30.700.10">
    <property type="entry name" value="Glycoprotein, Type 4 Pilin"/>
    <property type="match status" value="1"/>
</dbReference>
<dbReference type="PROSITE" id="PS00409">
    <property type="entry name" value="PROKAR_NTER_METHYL"/>
    <property type="match status" value="1"/>
</dbReference>
<evidence type="ECO:0000256" key="1">
    <source>
        <dbReference type="SAM" id="Phobius"/>
    </source>
</evidence>
<keyword evidence="1" id="KW-1133">Transmembrane helix</keyword>
<keyword evidence="1" id="KW-0812">Transmembrane</keyword>
<dbReference type="KEGG" id="tim:GMBLW1_41600"/>
<dbReference type="InParanoid" id="A0A6C2YV41"/>
<dbReference type="InterPro" id="IPR012902">
    <property type="entry name" value="N_methyl_site"/>
</dbReference>
<dbReference type="PANTHER" id="PTHR30093:SF2">
    <property type="entry name" value="TYPE II SECRETION SYSTEM PROTEIN H"/>
    <property type="match status" value="1"/>
</dbReference>
<dbReference type="SUPFAM" id="SSF54523">
    <property type="entry name" value="Pili subunits"/>
    <property type="match status" value="1"/>
</dbReference>
<dbReference type="InterPro" id="IPR011453">
    <property type="entry name" value="DUF1559"/>
</dbReference>
<evidence type="ECO:0000313" key="3">
    <source>
        <dbReference type="EMBL" id="VIP05033.1"/>
    </source>
</evidence>
<keyword evidence="4" id="KW-1185">Reference proteome</keyword>
<feature type="transmembrane region" description="Helical" evidence="1">
    <location>
        <begin position="20"/>
        <end position="38"/>
    </location>
</feature>
<feature type="domain" description="DUF1559" evidence="2">
    <location>
        <begin position="39"/>
        <end position="280"/>
    </location>
</feature>
<protein>
    <recommendedName>
        <fullName evidence="2">DUF1559 domain-containing protein</fullName>
    </recommendedName>
</protein>
<dbReference type="PANTHER" id="PTHR30093">
    <property type="entry name" value="GENERAL SECRETION PATHWAY PROTEIN G"/>
    <property type="match status" value="1"/>
</dbReference>
<dbReference type="AlphaFoldDB" id="A0A6C2YV41"/>
<dbReference type="NCBIfam" id="TIGR02532">
    <property type="entry name" value="IV_pilin_GFxxxE"/>
    <property type="match status" value="1"/>
</dbReference>
<sequence length="298" mass="32061">MTPFALSRMGRRRGFTLIELLVVIAIIAILIGLLLPAVQKVREAAARMSCQNNLKQIGLACQNHHDTLGVLPSAGTGWTVAPEYVSVGSPRTGAQQNAGWGFAILPYLEQSALWTGSGLTTIEDAQRRAISSPVKTFFCPSRRASSVLPVTGSWYGPSGNYSHAPTDYACASAGPGDSGAIPYDNAWAMTAITDGTSNTLMIGDKRLNIRFIGQYQSDDNEGYTCGWDHDTVRFTDRAPLPDLNAASGDGNQRFGSSHTGAFQAVFVDGSVRGIQYSIDLTTFYRLGHRNDGEVVSNY</sequence>